<protein>
    <recommendedName>
        <fullName evidence="4">Ribosomal protein uL3 glutamine methyltransferase</fullName>
        <shortName evidence="4">uL3 MTase</shortName>
        <ecNumber evidence="4">2.1.1.298</ecNumber>
    </recommendedName>
    <alternativeName>
        <fullName evidence="4">N5-glutamine methyltransferase PrmB</fullName>
    </alternativeName>
</protein>
<reference evidence="7 8" key="1">
    <citation type="submission" date="2019-12" db="EMBL/GenBank/DDBJ databases">
        <title>Comparative genomics gives insights into the taxonomy of the Azoarcus-Aromatoleum group and reveals separate origins of nif in the plant-associated Azoarcus and non-plant-associated Aromatoleum sub-groups.</title>
        <authorList>
            <person name="Lafos M."/>
            <person name="Maluk M."/>
            <person name="Batista M."/>
            <person name="Junghare M."/>
            <person name="Carmona M."/>
            <person name="Faoro H."/>
            <person name="Cruz L.M."/>
            <person name="Battistoni F."/>
            <person name="De Souza E."/>
            <person name="Pedrosa F."/>
            <person name="Chen W.-M."/>
            <person name="Poole P.S."/>
            <person name="Dixon R.A."/>
            <person name="James E.K."/>
        </authorList>
    </citation>
    <scope>NUCLEOTIDE SEQUENCE [LARGE SCALE GENOMIC DNA]</scope>
    <source>
        <strain evidence="7 8">T</strain>
    </source>
</reference>
<dbReference type="GO" id="GO:0008168">
    <property type="term" value="F:methyltransferase activity"/>
    <property type="evidence" value="ECO:0007669"/>
    <property type="project" value="UniProtKB-KW"/>
</dbReference>
<keyword evidence="2 4" id="KW-0808">Transferase</keyword>
<evidence type="ECO:0000313" key="8">
    <source>
        <dbReference type="Proteomes" id="UP000634522"/>
    </source>
</evidence>
<organism evidence="7 8">
    <name type="scientific">Aromatoleum toluolicum</name>
    <dbReference type="NCBI Taxonomy" id="90060"/>
    <lineage>
        <taxon>Bacteria</taxon>
        <taxon>Pseudomonadati</taxon>
        <taxon>Pseudomonadota</taxon>
        <taxon>Betaproteobacteria</taxon>
        <taxon>Rhodocyclales</taxon>
        <taxon>Rhodocyclaceae</taxon>
        <taxon>Aromatoleum</taxon>
    </lineage>
</organism>
<dbReference type="PANTHER" id="PTHR47806">
    <property type="entry name" value="50S RIBOSOMAL PROTEIN L3 GLUTAMINE METHYLTRANSFERASE"/>
    <property type="match status" value="1"/>
</dbReference>
<proteinExistence type="inferred from homology"/>
<dbReference type="GO" id="GO:0032259">
    <property type="term" value="P:methylation"/>
    <property type="evidence" value="ECO:0007669"/>
    <property type="project" value="UniProtKB-KW"/>
</dbReference>
<comment type="catalytic activity">
    <reaction evidence="4">
        <text>L-glutaminyl-[ribosomal protein uL3] + S-adenosyl-L-methionine = N(5)-methyl-L-glutaminyl-[ribosomal protein uL3] + S-adenosyl-L-homocysteine + H(+)</text>
        <dbReference type="Rhea" id="RHEA:45020"/>
        <dbReference type="Rhea" id="RHEA-COMP:11063"/>
        <dbReference type="Rhea" id="RHEA-COMP:11064"/>
        <dbReference type="ChEBI" id="CHEBI:15378"/>
        <dbReference type="ChEBI" id="CHEBI:30011"/>
        <dbReference type="ChEBI" id="CHEBI:57856"/>
        <dbReference type="ChEBI" id="CHEBI:59789"/>
        <dbReference type="ChEBI" id="CHEBI:61891"/>
        <dbReference type="EC" id="2.1.1.298"/>
    </reaction>
</comment>
<comment type="similarity">
    <text evidence="4">Belongs to the protein N5-glutamine methyltransferase family. PrmB subfamily.</text>
</comment>
<dbReference type="PIRSF" id="PIRSF037167">
    <property type="entry name" value="Mtase_YfcB_prd"/>
    <property type="match status" value="1"/>
</dbReference>
<dbReference type="EMBL" id="WTVS01000021">
    <property type="protein sequence ID" value="NMF97993.1"/>
    <property type="molecule type" value="Genomic_DNA"/>
</dbReference>
<dbReference type="CDD" id="cd02440">
    <property type="entry name" value="AdoMet_MTases"/>
    <property type="match status" value="1"/>
</dbReference>
<dbReference type="Gene3D" id="1.10.8.10">
    <property type="entry name" value="DNA helicase RuvA subunit, C-terminal domain"/>
    <property type="match status" value="1"/>
</dbReference>
<dbReference type="Pfam" id="PF05175">
    <property type="entry name" value="MTS"/>
    <property type="match status" value="1"/>
</dbReference>
<comment type="caution">
    <text evidence="7">The sequence shown here is derived from an EMBL/GenBank/DDBJ whole genome shotgun (WGS) entry which is preliminary data.</text>
</comment>
<dbReference type="NCBIfam" id="TIGR00536">
    <property type="entry name" value="hemK_fam"/>
    <property type="match status" value="1"/>
</dbReference>
<keyword evidence="7" id="KW-0689">Ribosomal protein</keyword>
<gene>
    <name evidence="4 7" type="primary">prmB</name>
    <name evidence="7" type="ORF">GPA27_11395</name>
</gene>
<keyword evidence="8" id="KW-1185">Reference proteome</keyword>
<sequence length="321" mass="35529">MTDHCEHCQPADSDEVHTHEHESGPLAELVTLRDWLRYAVTRFNRAGLFFGHGCADAYDEAVWLLLHTLSLPLERLDPFLDACITADEREALFAVIERRAEERVPAAYITGEAWLGDFRFHVDERVIVPRSFFAEMLENGFAPWVEDAEQVASALDLCTGSGCLAILMAHAFPNARVVGADLSDDALEVAHLNVAEYGLEEQVELVKSDVFDGLAGRRFDLIISNPPYVTADSMETLPAEYLHEPRMALAAGEDGLDVVRRILAESRAHLNPGGVLAVEVGHNRHIVEAAFPDLPFVWLSSSGGDDMVFLLRAEELPESRA</sequence>
<dbReference type="EC" id="2.1.1.298" evidence="4"/>
<evidence type="ECO:0000256" key="3">
    <source>
        <dbReference type="ARBA" id="ARBA00022691"/>
    </source>
</evidence>
<dbReference type="InterPro" id="IPR040758">
    <property type="entry name" value="PrmC_N"/>
</dbReference>
<dbReference type="SUPFAM" id="SSF53335">
    <property type="entry name" value="S-adenosyl-L-methionine-dependent methyltransferases"/>
    <property type="match status" value="1"/>
</dbReference>
<keyword evidence="3 4" id="KW-0949">S-adenosyl-L-methionine</keyword>
<dbReference type="RefSeq" id="WP_169140540.1">
    <property type="nucleotide sequence ID" value="NZ_WTVS01000021.1"/>
</dbReference>
<evidence type="ECO:0000256" key="2">
    <source>
        <dbReference type="ARBA" id="ARBA00022679"/>
    </source>
</evidence>
<dbReference type="HAMAP" id="MF_02125">
    <property type="entry name" value="L3_methyltr_PrmB"/>
    <property type="match status" value="1"/>
</dbReference>
<comment type="function">
    <text evidence="4">Methylates ribosomal protein uL3 on a specific glutamine residue.</text>
</comment>
<dbReference type="Pfam" id="PF17827">
    <property type="entry name" value="PrmC_N"/>
    <property type="match status" value="1"/>
</dbReference>
<dbReference type="InterPro" id="IPR017127">
    <property type="entry name" value="Ribosome_uL3_MTase"/>
</dbReference>
<keyword evidence="1 4" id="KW-0489">Methyltransferase</keyword>
<evidence type="ECO:0000256" key="4">
    <source>
        <dbReference type="HAMAP-Rule" id="MF_02125"/>
    </source>
</evidence>
<evidence type="ECO:0000259" key="5">
    <source>
        <dbReference type="Pfam" id="PF05175"/>
    </source>
</evidence>
<dbReference type="PROSITE" id="PS00092">
    <property type="entry name" value="N6_MTASE"/>
    <property type="match status" value="1"/>
</dbReference>
<evidence type="ECO:0000259" key="6">
    <source>
        <dbReference type="Pfam" id="PF17827"/>
    </source>
</evidence>
<evidence type="ECO:0000256" key="1">
    <source>
        <dbReference type="ARBA" id="ARBA00022603"/>
    </source>
</evidence>
<feature type="domain" description="Methyltransferase small" evidence="5">
    <location>
        <begin position="152"/>
        <end position="234"/>
    </location>
</feature>
<dbReference type="NCBIfam" id="TIGR03533">
    <property type="entry name" value="L3_gln_methyl"/>
    <property type="match status" value="1"/>
</dbReference>
<dbReference type="InterPro" id="IPR029063">
    <property type="entry name" value="SAM-dependent_MTases_sf"/>
</dbReference>
<name>A0ABX1NFA4_9RHOO</name>
<dbReference type="PANTHER" id="PTHR47806:SF1">
    <property type="entry name" value="RIBOSOMAL PROTEIN UL3 GLUTAMINE METHYLTRANSFERASE"/>
    <property type="match status" value="1"/>
</dbReference>
<dbReference type="GO" id="GO:0005840">
    <property type="term" value="C:ribosome"/>
    <property type="evidence" value="ECO:0007669"/>
    <property type="project" value="UniProtKB-KW"/>
</dbReference>
<dbReference type="InterPro" id="IPR002052">
    <property type="entry name" value="DNA_methylase_N6_adenine_CS"/>
</dbReference>
<feature type="domain" description="Release factor glutamine methyltransferase N-terminal" evidence="6">
    <location>
        <begin position="35"/>
        <end position="111"/>
    </location>
</feature>
<accession>A0ABX1NFA4</accession>
<dbReference type="Proteomes" id="UP000634522">
    <property type="component" value="Unassembled WGS sequence"/>
</dbReference>
<keyword evidence="7" id="KW-0687">Ribonucleoprotein</keyword>
<dbReference type="Gene3D" id="3.40.50.150">
    <property type="entry name" value="Vaccinia Virus protein VP39"/>
    <property type="match status" value="1"/>
</dbReference>
<dbReference type="InterPro" id="IPR004556">
    <property type="entry name" value="HemK-like"/>
</dbReference>
<evidence type="ECO:0000313" key="7">
    <source>
        <dbReference type="EMBL" id="NMF97993.1"/>
    </source>
</evidence>
<dbReference type="InterPro" id="IPR007848">
    <property type="entry name" value="Small_mtfrase_dom"/>
</dbReference>